<dbReference type="Gene3D" id="3.90.320.10">
    <property type="match status" value="1"/>
</dbReference>
<proteinExistence type="predicted"/>
<dbReference type="InterPro" id="IPR038726">
    <property type="entry name" value="PDDEXK_AddAB-type"/>
</dbReference>
<dbReference type="AlphaFoldDB" id="A0A841MHW0"/>
<reference evidence="2 3" key="1">
    <citation type="submission" date="2020-08" db="EMBL/GenBank/DDBJ databases">
        <title>Genomic Encyclopedia of Type Strains, Phase IV (KMG-IV): sequencing the most valuable type-strain genomes for metagenomic binning, comparative biology and taxonomic classification.</title>
        <authorList>
            <person name="Goeker M."/>
        </authorList>
    </citation>
    <scope>NUCLEOTIDE SEQUENCE [LARGE SCALE GENOMIC DNA]</scope>
    <source>
        <strain evidence="2 3">DSM 102044</strain>
    </source>
</reference>
<dbReference type="InterPro" id="IPR011604">
    <property type="entry name" value="PDDEXK-like_dom_sf"/>
</dbReference>
<gene>
    <name evidence="2" type="ORF">FHS59_000089</name>
</gene>
<sequence length="307" mass="35877">MNWSYSGYRQFLKCHRQWYYKNIVAHSSAKDPFRREVTILSKLKTLDAWRGDIVDEVISQVAINKIRKKEGLYEDALIWVANRKFEEKLDFARNRMYRTPNITFSDYGQVSAIIDFDNGNGVKESELKRVRNDIHQALTNFVKREDLIEHLRTASQWLTQRTISLPFSKFRVVARPDLICFFQDEPPHIFDWKVHTFATKTYQEQLLAYAFSLSKVNPHKDFPSDLGKYEVLDYSLTEFQLLTDEIRDYQVSDDDINSTEAEIATGLLRMYRLGANKKFSESTPEDFPTTTDPSVCGNCSFKPICKS</sequence>
<evidence type="ECO:0000313" key="2">
    <source>
        <dbReference type="EMBL" id="MBB6324474.1"/>
    </source>
</evidence>
<evidence type="ECO:0000313" key="3">
    <source>
        <dbReference type="Proteomes" id="UP000588604"/>
    </source>
</evidence>
<dbReference type="Pfam" id="PF12705">
    <property type="entry name" value="PDDEXK_1"/>
    <property type="match status" value="1"/>
</dbReference>
<dbReference type="EMBL" id="JACIJO010000001">
    <property type="protein sequence ID" value="MBB6324474.1"/>
    <property type="molecule type" value="Genomic_DNA"/>
</dbReference>
<protein>
    <recommendedName>
        <fullName evidence="1">PD-(D/E)XK endonuclease-like domain-containing protein</fullName>
    </recommendedName>
</protein>
<name>A0A841MHW0_9BACT</name>
<dbReference type="RefSeq" id="WP_184492458.1">
    <property type="nucleotide sequence ID" value="NZ_JACIJO010000001.1"/>
</dbReference>
<evidence type="ECO:0000259" key="1">
    <source>
        <dbReference type="Pfam" id="PF12705"/>
    </source>
</evidence>
<organism evidence="2 3">
    <name type="scientific">Algoriphagus iocasae</name>
    <dbReference type="NCBI Taxonomy" id="1836499"/>
    <lineage>
        <taxon>Bacteria</taxon>
        <taxon>Pseudomonadati</taxon>
        <taxon>Bacteroidota</taxon>
        <taxon>Cytophagia</taxon>
        <taxon>Cytophagales</taxon>
        <taxon>Cyclobacteriaceae</taxon>
        <taxon>Algoriphagus</taxon>
    </lineage>
</organism>
<keyword evidence="3" id="KW-1185">Reference proteome</keyword>
<feature type="domain" description="PD-(D/E)XK endonuclease-like" evidence="1">
    <location>
        <begin position="3"/>
        <end position="306"/>
    </location>
</feature>
<accession>A0A841MHW0</accession>
<comment type="caution">
    <text evidence="2">The sequence shown here is derived from an EMBL/GenBank/DDBJ whole genome shotgun (WGS) entry which is preliminary data.</text>
</comment>
<dbReference type="Proteomes" id="UP000588604">
    <property type="component" value="Unassembled WGS sequence"/>
</dbReference>